<dbReference type="EMBL" id="JBEOKT010000010">
    <property type="protein sequence ID" value="MER2998320.1"/>
    <property type="molecule type" value="Genomic_DNA"/>
</dbReference>
<dbReference type="RefSeq" id="WP_350412770.1">
    <property type="nucleotide sequence ID" value="NZ_JBEOKT010000010.1"/>
</dbReference>
<dbReference type="Pfam" id="PF00534">
    <property type="entry name" value="Glycos_transf_1"/>
    <property type="match status" value="1"/>
</dbReference>
<feature type="domain" description="Glycosyl transferase family 1" evidence="2">
    <location>
        <begin position="158"/>
        <end position="303"/>
    </location>
</feature>
<gene>
    <name evidence="4" type="ORF">ABS362_12250</name>
</gene>
<evidence type="ECO:0000259" key="3">
    <source>
        <dbReference type="Pfam" id="PF13439"/>
    </source>
</evidence>
<sequence>MHITYFFRKLRPGAFSIENLFLNFQMELPVGIKYTNHFLSRQSDGFLNRIKLVWETFRKRGEVNHITGDVNFIVLLLPKGKTILTIHDIESLNRNNRLTNFLLQLFWLRMPVARVKYVTVVSQTTKDKLLKALTVNPDKVVVIPNAISPEFTYQPKSFNKVNPTILQVGTKYNKNLERTIEALAGIACTFMIVGQLTHEQEKLLIKYKINYKNHVGITNEELRTLYAQADIVTFVSLFEGFGVPILEAQATGRPVITSNCSSMPEVAGSGALLVDPINVSEIRDGILKLLQDDELRTNLIAAGLENCKRYSNKAIAQQYIDLYKKL</sequence>
<evidence type="ECO:0000313" key="4">
    <source>
        <dbReference type="EMBL" id="MER2998320.1"/>
    </source>
</evidence>
<evidence type="ECO:0000259" key="2">
    <source>
        <dbReference type="Pfam" id="PF00534"/>
    </source>
</evidence>
<proteinExistence type="predicted"/>
<dbReference type="Proteomes" id="UP001476807">
    <property type="component" value="Unassembled WGS sequence"/>
</dbReference>
<accession>A0ABV1RW82</accession>
<dbReference type="SUPFAM" id="SSF53756">
    <property type="entry name" value="UDP-Glycosyltransferase/glycogen phosphorylase"/>
    <property type="match status" value="1"/>
</dbReference>
<comment type="caution">
    <text evidence="4">The sequence shown here is derived from an EMBL/GenBank/DDBJ whole genome shotgun (WGS) entry which is preliminary data.</text>
</comment>
<dbReference type="PANTHER" id="PTHR46401">
    <property type="entry name" value="GLYCOSYLTRANSFERASE WBBK-RELATED"/>
    <property type="match status" value="1"/>
</dbReference>
<dbReference type="PANTHER" id="PTHR46401:SF2">
    <property type="entry name" value="GLYCOSYLTRANSFERASE WBBK-RELATED"/>
    <property type="match status" value="1"/>
</dbReference>
<feature type="domain" description="Glycosyltransferase subfamily 4-like N-terminal" evidence="3">
    <location>
        <begin position="78"/>
        <end position="150"/>
    </location>
</feature>
<dbReference type="Gene3D" id="3.40.50.2000">
    <property type="entry name" value="Glycogen Phosphorylase B"/>
    <property type="match status" value="2"/>
</dbReference>
<name>A0ABV1RW82_9BACT</name>
<dbReference type="Pfam" id="PF13439">
    <property type="entry name" value="Glyco_transf_4"/>
    <property type="match status" value="1"/>
</dbReference>
<organism evidence="4 5">
    <name type="scientific">Pontibacter populi</name>
    <dbReference type="NCBI Taxonomy" id="890055"/>
    <lineage>
        <taxon>Bacteria</taxon>
        <taxon>Pseudomonadati</taxon>
        <taxon>Bacteroidota</taxon>
        <taxon>Cytophagia</taxon>
        <taxon>Cytophagales</taxon>
        <taxon>Hymenobacteraceae</taxon>
        <taxon>Pontibacter</taxon>
    </lineage>
</organism>
<reference evidence="4 5" key="1">
    <citation type="submission" date="2024-06" db="EMBL/GenBank/DDBJ databases">
        <title>Pontibacter populi HYL7-15.</title>
        <authorList>
            <person name="Kim M.K."/>
        </authorList>
    </citation>
    <scope>NUCLEOTIDE SEQUENCE [LARGE SCALE GENOMIC DNA]</scope>
    <source>
        <strain evidence="4 5">HYL7-15</strain>
    </source>
</reference>
<keyword evidence="5" id="KW-1185">Reference proteome</keyword>
<keyword evidence="1" id="KW-0808">Transferase</keyword>
<evidence type="ECO:0000256" key="1">
    <source>
        <dbReference type="ARBA" id="ARBA00022679"/>
    </source>
</evidence>
<evidence type="ECO:0000313" key="5">
    <source>
        <dbReference type="Proteomes" id="UP001476807"/>
    </source>
</evidence>
<dbReference type="InterPro" id="IPR001296">
    <property type="entry name" value="Glyco_trans_1"/>
</dbReference>
<protein>
    <submittedName>
        <fullName evidence="4">Glycosyltransferase family 1 protein</fullName>
    </submittedName>
</protein>
<dbReference type="InterPro" id="IPR028098">
    <property type="entry name" value="Glyco_trans_4-like_N"/>
</dbReference>
<dbReference type="CDD" id="cd03809">
    <property type="entry name" value="GT4_MtfB-like"/>
    <property type="match status" value="1"/>
</dbReference>